<feature type="region of interest" description="Disordered" evidence="2">
    <location>
        <begin position="1311"/>
        <end position="1340"/>
    </location>
</feature>
<feature type="compositionally biased region" description="Basic and acidic residues" evidence="2">
    <location>
        <begin position="215"/>
        <end position="240"/>
    </location>
</feature>
<name>A0AAV2HGE8_LYMST</name>
<feature type="compositionally biased region" description="Polar residues" evidence="2">
    <location>
        <begin position="988"/>
        <end position="1002"/>
    </location>
</feature>
<protein>
    <submittedName>
        <fullName evidence="3">Uncharacterized protein</fullName>
    </submittedName>
</protein>
<evidence type="ECO:0000313" key="4">
    <source>
        <dbReference type="Proteomes" id="UP001497497"/>
    </source>
</evidence>
<dbReference type="Proteomes" id="UP001497497">
    <property type="component" value="Unassembled WGS sequence"/>
</dbReference>
<feature type="compositionally biased region" description="Basic and acidic residues" evidence="2">
    <location>
        <begin position="305"/>
        <end position="346"/>
    </location>
</feature>
<feature type="compositionally biased region" description="Basic and acidic residues" evidence="2">
    <location>
        <begin position="264"/>
        <end position="279"/>
    </location>
</feature>
<feature type="compositionally biased region" description="Basic and acidic residues" evidence="2">
    <location>
        <begin position="1003"/>
        <end position="1029"/>
    </location>
</feature>
<feature type="compositionally biased region" description="Polar residues" evidence="2">
    <location>
        <begin position="1543"/>
        <end position="1552"/>
    </location>
</feature>
<feature type="region of interest" description="Disordered" evidence="2">
    <location>
        <begin position="1451"/>
        <end position="1490"/>
    </location>
</feature>
<feature type="compositionally biased region" description="Polar residues" evidence="2">
    <location>
        <begin position="876"/>
        <end position="894"/>
    </location>
</feature>
<feature type="region of interest" description="Disordered" evidence="2">
    <location>
        <begin position="876"/>
        <end position="915"/>
    </location>
</feature>
<feature type="compositionally biased region" description="Basic and acidic residues" evidence="2">
    <location>
        <begin position="1039"/>
        <end position="1064"/>
    </location>
</feature>
<proteinExistence type="predicted"/>
<dbReference type="EMBL" id="CAXITT010000128">
    <property type="protein sequence ID" value="CAL1532925.1"/>
    <property type="molecule type" value="Genomic_DNA"/>
</dbReference>
<feature type="region of interest" description="Disordered" evidence="2">
    <location>
        <begin position="208"/>
        <end position="368"/>
    </location>
</feature>
<feature type="compositionally biased region" description="Polar residues" evidence="2">
    <location>
        <begin position="1227"/>
        <end position="1242"/>
    </location>
</feature>
<feature type="coiled-coil region" evidence="1">
    <location>
        <begin position="840"/>
        <end position="867"/>
    </location>
</feature>
<gene>
    <name evidence="3" type="ORF">GSLYS_00006943001</name>
</gene>
<feature type="region of interest" description="Disordered" evidence="2">
    <location>
        <begin position="1221"/>
        <end position="1285"/>
    </location>
</feature>
<sequence length="1726" mass="196004">MSKSVENDNCKHTEEMEIAVADTRDALNLVTPAIVESSQTSVGQHLTSGNDKNHTHKIQTTSLELLSQSPVLSSTSAATSSFVGLSIRSMNPVVMLTRLESRLTSSGTCDVTKDIKFRKIFSASSIRKTMSKSELKKKTWYDEDESISDISVSDISLSDSEEFLKPEKDKTDKKANEKTKVKHDVKTNISKDKYVKLENEIKQEDYSSGRYNYKRSGEKKDISKEKDSNTKQVKKEHTTDYEDNNSAVVNDESNRVKKVLLTVKENKLSCSDKKDHPKADSSSVSKARHHHNSNGKIETDSANAAHDKADDEKSHKLQDKNKRRHSSDSLRSERGKIKRPKLDRPEQVVQPHQVKDINKKENPRPSKQRYELHLSNINKSDIANEAFRKFINLASDCAVYFTKSGKSPNPLTLIGSVVLYFENASSLQSALQRMSQLPVLSGNQWVEGMIKCFEIRPSTKKGELKDRWRKSLTGKLTFEFSTEKAEKLRQLYAYKDKKREGTKRKSAQIHRIPSTMNHEMLTVLFPFSLNVQISEMATLLKGVEGPVSIEFESQEWMEAVLTCFRQFTYRSSTNDKWPFYLKILNFSPPKPDKFVHQSGIAVPGKSQYPGYNKSQQQNLKGKELSYDPKTQRADMKPRNQGLKRHLMDNPKDIDRKELGQRFDKRSFPEGGKGKSKTHEIIKNTSESRGLQPKNTSWNQRSDKQQSQVLDPQREALRQLAISRGLDPNNQDVIKILEMTTQLEALQALALKQRVEAHSLGIIKINPNPVISAERLQEIPQVRGSEVLKRQHEGRKTAINQAENTSINAWPQKRWEVEKEIRQRQEMERKQQEEYKLHHTEFMLKENIEAKKRQLEELEMRMKHQIDICMSLENSNRNYRQSPTLPPTKSGNVSEEQPFKNAPPTPGLLGPAPREYVNAGQHPALSYTAASGQPALNYPAASAKHEPRENPFPGHHMPLQAEFKHADHNRSRSLRSSRSPDRHSRTSRMSSPGHNKSQSQTDLSNRDRRYVHEGRHESRISNDKRNDKRKLWTKGPPAHSRNDYGRDDKNSVDPNRNDHPLDFNKRPPAISTEQAVKQDQYRTMETLKEIKVSVPPRDGRQQSADEMYLPVQFGKNAVKRTAKEIEEEKRMRFEEKQSEILDREGRDGRRFGLNKEIGISQNVGRAFGGGSNVPGNEKALLRQTKISEHRGEANIYMHNKVGQSNRTSFKNRPGILGNCPMELHDTTKANNDSTRVNMNSPSKSRARLHVQENARPDWNPGGLEGRMQDRTGQNFRGPPHSKEPVQMERIGPDVLGHSRDTMKSQFAGRMNNQSHEREFPQHRHDMSSQQEESGLETEGAPYGHHLNIARENNEELHRGRVFGARGKIKGILKASRGLPDHSGVPDRDAYNSKGRLWSKSNTQDRSLLNETSTEQQWGERDQTDQWGTTKPSDYWQTSTNYVDTFQDNAGQDLYTNESRSNEPPGPNERFVNAEAFGNQNPNQDYNYGEYQNYPQEEGQSWENETFQPFYGESRSAFQGDSRRGDLMQNRTGRPSEDFEADAPTQATSTVPKGSQIATTFSGEDVDEYYGEIERGDFVNPNRPLRGNQRGIFRGLQKGSFRGGLLENVPEQHSAYDARSNSAYKPDQYPHGGIGGSQRGSSMKKALPVRGTQRGRGFSMGRGASFGRGAGLLPCPQSTSQEYTGFQDDSVKQQSGPQGIRGVPDHYPFLLNNPTRGRAGGANFNAFQ</sequence>
<accession>A0AAV2HGE8</accession>
<feature type="region of interest" description="Disordered" evidence="2">
    <location>
        <begin position="1611"/>
        <end position="1701"/>
    </location>
</feature>
<feature type="compositionally biased region" description="Basic and acidic residues" evidence="2">
    <location>
        <begin position="1313"/>
        <end position="1325"/>
    </location>
</feature>
<comment type="caution">
    <text evidence="3">The sequence shown here is derived from an EMBL/GenBank/DDBJ whole genome shotgun (WGS) entry which is preliminary data.</text>
</comment>
<feature type="region of interest" description="Disordered" evidence="2">
    <location>
        <begin position="605"/>
        <end position="710"/>
    </location>
</feature>
<evidence type="ECO:0000256" key="2">
    <source>
        <dbReference type="SAM" id="MobiDB-lite"/>
    </source>
</evidence>
<feature type="compositionally biased region" description="Basic and acidic residues" evidence="2">
    <location>
        <begin position="645"/>
        <end position="667"/>
    </location>
</feature>
<reference evidence="3 4" key="1">
    <citation type="submission" date="2024-04" db="EMBL/GenBank/DDBJ databases">
        <authorList>
            <consortium name="Genoscope - CEA"/>
            <person name="William W."/>
        </authorList>
    </citation>
    <scope>NUCLEOTIDE SEQUENCE [LARGE SCALE GENOMIC DNA]</scope>
</reference>
<feature type="compositionally biased region" description="Polar residues" evidence="2">
    <location>
        <begin position="1397"/>
        <end position="1415"/>
    </location>
</feature>
<feature type="compositionally biased region" description="Polar residues" evidence="2">
    <location>
        <begin position="682"/>
        <end position="709"/>
    </location>
</feature>
<keyword evidence="4" id="KW-1185">Reference proteome</keyword>
<feature type="region of interest" description="Disordered" evidence="2">
    <location>
        <begin position="1513"/>
        <end position="1552"/>
    </location>
</feature>
<feature type="region of interest" description="Disordered" evidence="2">
    <location>
        <begin position="1374"/>
        <end position="1430"/>
    </location>
</feature>
<organism evidence="3 4">
    <name type="scientific">Lymnaea stagnalis</name>
    <name type="common">Great pond snail</name>
    <name type="synonym">Helix stagnalis</name>
    <dbReference type="NCBI Taxonomy" id="6523"/>
    <lineage>
        <taxon>Eukaryota</taxon>
        <taxon>Metazoa</taxon>
        <taxon>Spiralia</taxon>
        <taxon>Lophotrochozoa</taxon>
        <taxon>Mollusca</taxon>
        <taxon>Gastropoda</taxon>
        <taxon>Heterobranchia</taxon>
        <taxon>Euthyneura</taxon>
        <taxon>Panpulmonata</taxon>
        <taxon>Hygrophila</taxon>
        <taxon>Lymnaeoidea</taxon>
        <taxon>Lymnaeidae</taxon>
        <taxon>Lymnaea</taxon>
    </lineage>
</organism>
<feature type="compositionally biased region" description="Basic and acidic residues" evidence="2">
    <location>
        <begin position="353"/>
        <end position="368"/>
    </location>
</feature>
<feature type="compositionally biased region" description="Gly residues" evidence="2">
    <location>
        <begin position="1656"/>
        <end position="1668"/>
    </location>
</feature>
<feature type="region of interest" description="Disordered" evidence="2">
    <location>
        <begin position="964"/>
        <end position="1078"/>
    </location>
</feature>
<feature type="compositionally biased region" description="Basic and acidic residues" evidence="2">
    <location>
        <begin position="620"/>
        <end position="637"/>
    </location>
</feature>
<evidence type="ECO:0000256" key="1">
    <source>
        <dbReference type="SAM" id="Coils"/>
    </source>
</evidence>
<evidence type="ECO:0000313" key="3">
    <source>
        <dbReference type="EMBL" id="CAL1532925.1"/>
    </source>
</evidence>
<keyword evidence="1" id="KW-0175">Coiled coil</keyword>